<evidence type="ECO:0000256" key="3">
    <source>
        <dbReference type="ARBA" id="ARBA00022692"/>
    </source>
</evidence>
<organism evidence="8 9">
    <name type="scientific">Avrilella dinanensis</name>
    <dbReference type="NCBI Taxonomy" id="2008672"/>
    <lineage>
        <taxon>Bacteria</taxon>
        <taxon>Pseudomonadati</taxon>
        <taxon>Bacteroidota</taxon>
        <taxon>Flavobacteriia</taxon>
        <taxon>Flavobacteriales</taxon>
        <taxon>Flavobacteriaceae</taxon>
        <taxon>Avrilella</taxon>
    </lineage>
</organism>
<protein>
    <submittedName>
        <fullName evidence="8">Glycerol acyltransferase</fullName>
    </submittedName>
</protein>
<dbReference type="PANTHER" id="PTHR33406:SF13">
    <property type="entry name" value="MEMBRANE PROTEIN YDFJ"/>
    <property type="match status" value="1"/>
</dbReference>
<feature type="transmembrane region" description="Helical" evidence="6">
    <location>
        <begin position="294"/>
        <end position="314"/>
    </location>
</feature>
<feature type="transmembrane region" description="Helical" evidence="6">
    <location>
        <begin position="685"/>
        <end position="705"/>
    </location>
</feature>
<reference evidence="8 9" key="1">
    <citation type="submission" date="2017-06" db="EMBL/GenBank/DDBJ databases">
        <title>Description of Avrilella dinanensis gen. nov. sp. nov.</title>
        <authorList>
            <person name="Leyer C."/>
            <person name="Sassi M."/>
            <person name="Minet J."/>
            <person name="Kayal S."/>
            <person name="Cattoir V."/>
        </authorList>
    </citation>
    <scope>NUCLEOTIDE SEQUENCE [LARGE SCALE GENOMIC DNA]</scope>
    <source>
        <strain evidence="8 9">UR159</strain>
    </source>
</reference>
<evidence type="ECO:0000259" key="7">
    <source>
        <dbReference type="PROSITE" id="PS50156"/>
    </source>
</evidence>
<evidence type="ECO:0000256" key="1">
    <source>
        <dbReference type="ARBA" id="ARBA00004651"/>
    </source>
</evidence>
<keyword evidence="8" id="KW-0012">Acyltransferase</keyword>
<feature type="transmembrane region" description="Helical" evidence="6">
    <location>
        <begin position="662"/>
        <end position="678"/>
    </location>
</feature>
<dbReference type="InterPro" id="IPR002123">
    <property type="entry name" value="Plipid/glycerol_acylTrfase"/>
</dbReference>
<gene>
    <name evidence="8" type="ORF">CDL10_09975</name>
</gene>
<keyword evidence="3 6" id="KW-0812">Transmembrane</keyword>
<dbReference type="Pfam" id="PF03176">
    <property type="entry name" value="MMPL"/>
    <property type="match status" value="2"/>
</dbReference>
<feature type="domain" description="SSD" evidence="7">
    <location>
        <begin position="680"/>
        <end position="803"/>
    </location>
</feature>
<dbReference type="EMBL" id="NIPO01000001">
    <property type="protein sequence ID" value="PJR04830.1"/>
    <property type="molecule type" value="Genomic_DNA"/>
</dbReference>
<dbReference type="PROSITE" id="PS50156">
    <property type="entry name" value="SSD"/>
    <property type="match status" value="1"/>
</dbReference>
<feature type="transmembrane region" description="Helical" evidence="6">
    <location>
        <begin position="711"/>
        <end position="732"/>
    </location>
</feature>
<evidence type="ECO:0000313" key="9">
    <source>
        <dbReference type="Proteomes" id="UP000231960"/>
    </source>
</evidence>
<dbReference type="PANTHER" id="PTHR33406">
    <property type="entry name" value="MEMBRANE PROTEIN MJ1562-RELATED"/>
    <property type="match status" value="1"/>
</dbReference>
<evidence type="ECO:0000256" key="6">
    <source>
        <dbReference type="SAM" id="Phobius"/>
    </source>
</evidence>
<dbReference type="RefSeq" id="WP_100678389.1">
    <property type="nucleotide sequence ID" value="NZ_NIPO01000001.1"/>
</dbReference>
<dbReference type="AlphaFoldDB" id="A0A2M9R7J2"/>
<evidence type="ECO:0000256" key="5">
    <source>
        <dbReference type="ARBA" id="ARBA00023136"/>
    </source>
</evidence>
<keyword evidence="2" id="KW-1003">Cell membrane</keyword>
<dbReference type="InterPro" id="IPR004869">
    <property type="entry name" value="MMPL_dom"/>
</dbReference>
<dbReference type="Proteomes" id="UP000231960">
    <property type="component" value="Unassembled WGS sequence"/>
</dbReference>
<feature type="transmembrane region" description="Helical" evidence="6">
    <location>
        <begin position="320"/>
        <end position="341"/>
    </location>
</feature>
<feature type="transmembrane region" description="Helical" evidence="6">
    <location>
        <begin position="268"/>
        <end position="287"/>
    </location>
</feature>
<feature type="transmembrane region" description="Helical" evidence="6">
    <location>
        <begin position="361"/>
        <end position="380"/>
    </location>
</feature>
<dbReference type="SMART" id="SM00563">
    <property type="entry name" value="PlsC"/>
    <property type="match status" value="1"/>
</dbReference>
<dbReference type="InterPro" id="IPR050545">
    <property type="entry name" value="Mycobact_MmpL"/>
</dbReference>
<comment type="subcellular location">
    <subcellularLocation>
        <location evidence="1">Cell membrane</location>
        <topology evidence="1">Multi-pass membrane protein</topology>
    </subcellularLocation>
</comment>
<dbReference type="SUPFAM" id="SSF82866">
    <property type="entry name" value="Multidrug efflux transporter AcrB transmembrane domain"/>
    <property type="match status" value="2"/>
</dbReference>
<dbReference type="SUPFAM" id="SSF69593">
    <property type="entry name" value="Glycerol-3-phosphate (1)-acyltransferase"/>
    <property type="match status" value="1"/>
</dbReference>
<keyword evidence="4 6" id="KW-1133">Transmembrane helix</keyword>
<accession>A0A2M9R7J2</accession>
<comment type="caution">
    <text evidence="8">The sequence shown here is derived from an EMBL/GenBank/DDBJ whole genome shotgun (WGS) entry which is preliminary data.</text>
</comment>
<dbReference type="GO" id="GO:0005886">
    <property type="term" value="C:plasma membrane"/>
    <property type="evidence" value="ECO:0007669"/>
    <property type="project" value="UniProtKB-SubCell"/>
</dbReference>
<evidence type="ECO:0000313" key="8">
    <source>
        <dbReference type="EMBL" id="PJR04830.1"/>
    </source>
</evidence>
<dbReference type="CDD" id="cd07989">
    <property type="entry name" value="LPLAT_AGPAT-like"/>
    <property type="match status" value="1"/>
</dbReference>
<proteinExistence type="predicted"/>
<keyword evidence="8" id="KW-0808">Transferase</keyword>
<evidence type="ECO:0000256" key="2">
    <source>
        <dbReference type="ARBA" id="ARBA00022475"/>
    </source>
</evidence>
<dbReference type="Gene3D" id="1.20.1640.10">
    <property type="entry name" value="Multidrug efflux transporter AcrB transmembrane domain"/>
    <property type="match status" value="2"/>
</dbReference>
<feature type="transmembrane region" description="Helical" evidence="6">
    <location>
        <begin position="778"/>
        <end position="800"/>
    </location>
</feature>
<feature type="transmembrane region" description="Helical" evidence="6">
    <location>
        <begin position="820"/>
        <end position="848"/>
    </location>
</feature>
<dbReference type="Pfam" id="PF01553">
    <property type="entry name" value="Acyltransferase"/>
    <property type="match status" value="1"/>
</dbReference>
<feature type="transmembrane region" description="Helical" evidence="6">
    <location>
        <begin position="753"/>
        <end position="772"/>
    </location>
</feature>
<keyword evidence="5 6" id="KW-0472">Membrane</keyword>
<dbReference type="OrthoDB" id="9803035at2"/>
<dbReference type="GO" id="GO:0016746">
    <property type="term" value="F:acyltransferase activity"/>
    <property type="evidence" value="ECO:0007669"/>
    <property type="project" value="UniProtKB-KW"/>
</dbReference>
<feature type="transmembrane region" description="Helical" evidence="6">
    <location>
        <begin position="386"/>
        <end position="409"/>
    </location>
</feature>
<evidence type="ECO:0000256" key="4">
    <source>
        <dbReference type="ARBA" id="ARBA00022989"/>
    </source>
</evidence>
<dbReference type="InterPro" id="IPR000731">
    <property type="entry name" value="SSD"/>
</dbReference>
<sequence>MSAFFIKIYYFISRNKRLSAVLSLLLLLVFGYFASKITFEEDITKVIPKSEQGDITTRVVQQLKFSDKITVLISKSENGTLEDMTETASLFLNKLECCDEYIKNVQGKVDDSNIQETFDFVYEHLPLFLDEEDYQKIGNKLSKDSIAVQVENNLKTLISPTGIVAKDFILADPLGISFMALQKLQKLNLSDDFKLVNGYVVTKDEQSLLLFIDPVLSGSETEKNTDFTERLNQIKTEINAEFSEKTNLDYFGSSFIAVANAKQIKTDILTTVLVSMGVLMLLLIMYYRKIYVPVIIFIPSVFGGFFALMCMYFLRDSISAISISIGAVLLGITIDYSLHILTHYRNNSSVELLFKDIVKPLIMSSTTTAVAFLCLLFVKSEALQDLGIFASIAVVMSAVFSIIIIPHLYRPKSVEGITRKSILDRLASYSFEKNKVLIFGSLLLIGISLFTYQKVTFDDDLSKLNFIPDELKQVEKQLENSTNLTSKSLYLVLYGNDKEEVLQKNAQLKKILKEYQENNEIFDFSSLSGIVLSQEQQQQKIEKWNRFWTDNKKENLQQNLIESGEKIGFKPETHNRFYELLDKIPQTVSLNEYSKIPAFFTEEFTSEKDGLFTITSVVKVDDDKRAEFVKSISEKEKEVLVIDRKQLNETFLGHLKADFNRLINYSFIAVILILWYFFRRLELVLISLVPITITGFITMGLMGLFDIQLNIFSMIVTTLIFGHGIDFTIFMTSALQKEHSYGKSELTTYRTSILLAVLTTILAIGALVFAKHPALKSISTLSLIGVFSALIITFVFYPIVFKICITNRVKCHKSPITLRLFLHSFVSFFYYGIGCVLLSLIGRFFILIPIGNKENKMRNLRKLMSKFLTSVLYSNPFVKKEILNPNQEDFSKPSVIISNHTSFLDSLTLGMVSPNIIFLVNDWVYNSPVFGRFVKMAGFYPVSQGVDGSVEHLREKVEQGYSLMVFPEGTRSEDNHIKRFHKGAFYLAEQFNLDILPVYVHGNSEVQPKNDFTIYDGSMTVKIGKRIAPENTDFGKSYSEKTKKINRFFRAEFTELRKQIENEDYFEKKLYLTYLYKDTEIIQSVKSDFNQNKSAYYALFILINSKAKIYHIADNFGQIDLLLTWQYPLRKIVTFIENEEKREVAKVNYPVGKRNITYRNTLTLPEEDVDTLLISTEINNMITIPNTVKKIFLIGNVKFSNIGNFNEFTEFVNENGVKGFSRNE</sequence>
<name>A0A2M9R7J2_9FLAO</name>
<keyword evidence="9" id="KW-1185">Reference proteome</keyword>